<evidence type="ECO:0000256" key="2">
    <source>
        <dbReference type="ARBA" id="ARBA00022692"/>
    </source>
</evidence>
<feature type="transmembrane region" description="Helical" evidence="7">
    <location>
        <begin position="262"/>
        <end position="284"/>
    </location>
</feature>
<evidence type="ECO:0000256" key="7">
    <source>
        <dbReference type="SAM" id="Phobius"/>
    </source>
</evidence>
<feature type="transmembrane region" description="Helical" evidence="7">
    <location>
        <begin position="185"/>
        <end position="211"/>
    </location>
</feature>
<evidence type="ECO:0000313" key="10">
    <source>
        <dbReference type="Proteomes" id="UP001160390"/>
    </source>
</evidence>
<dbReference type="AlphaFoldDB" id="A0AA35MIL3"/>
<feature type="region of interest" description="Disordered" evidence="6">
    <location>
        <begin position="415"/>
        <end position="485"/>
    </location>
</feature>
<comment type="subcellular location">
    <subcellularLocation>
        <location evidence="1">Membrane</location>
        <topology evidence="1">Multi-pass membrane protein</topology>
    </subcellularLocation>
</comment>
<evidence type="ECO:0000256" key="4">
    <source>
        <dbReference type="ARBA" id="ARBA00023136"/>
    </source>
</evidence>
<feature type="compositionally biased region" description="Basic and acidic residues" evidence="6">
    <location>
        <begin position="431"/>
        <end position="440"/>
    </location>
</feature>
<proteinExistence type="inferred from homology"/>
<evidence type="ECO:0000256" key="1">
    <source>
        <dbReference type="ARBA" id="ARBA00004141"/>
    </source>
</evidence>
<dbReference type="PANTHER" id="PTHR33048">
    <property type="entry name" value="PTH11-LIKE INTEGRAL MEMBRANE PROTEIN (AFU_ORTHOLOGUE AFUA_5G11245)"/>
    <property type="match status" value="1"/>
</dbReference>
<dbReference type="Proteomes" id="UP001160390">
    <property type="component" value="Unassembled WGS sequence"/>
</dbReference>
<organism evidence="9 10">
    <name type="scientific">Clonostachys chloroleuca</name>
    <dbReference type="NCBI Taxonomy" id="1926264"/>
    <lineage>
        <taxon>Eukaryota</taxon>
        <taxon>Fungi</taxon>
        <taxon>Dikarya</taxon>
        <taxon>Ascomycota</taxon>
        <taxon>Pezizomycotina</taxon>
        <taxon>Sordariomycetes</taxon>
        <taxon>Hypocreomycetidae</taxon>
        <taxon>Hypocreales</taxon>
        <taxon>Bionectriaceae</taxon>
        <taxon>Clonostachys</taxon>
    </lineage>
</organism>
<evidence type="ECO:0000256" key="6">
    <source>
        <dbReference type="SAM" id="MobiDB-lite"/>
    </source>
</evidence>
<keyword evidence="10" id="KW-1185">Reference proteome</keyword>
<sequence>EDIMPLSSLVSRAVSGFNGGDPSKYPGAFPPPAGVVANLKNPPDAGGVAGVSTLVVCLALSTILFAVRFHVKLRITRRFLLEDLIHYGLGHHSWDISVDKYSSMLEWLYITSIIYEPAAFFTKVTLLLLLARVFAVNTKLARGIYYFIFALFIAYIPILGLKIGLCGPPSAFWDPTVPGECLDLRIILVVDVAFAIATDSLIFFIPIPSTWKMRINWRKKIKMILLLGAGGTAAAVTIYRLIKLIRYLESKDVASDFMLLDILTILELTIGLSCSCLPALNILIEHHRLPALSRNSPRTGFRRPRGDEDNLTKRLAWNWLGTTVSIEPKWPPATSSVGSRTMPRRPTKASLHTNFDMELAILSGRQNRPGEPREAGDEAVETGPDSWFTGRRMTACDGRREGWLHSCAHVDQEGAEVDPAVAEDGGSDETGESKRSRDISARLAEFSGNQPWGGIWDGRSNQVGSSSHVSPGSRPPLPPSITEKS</sequence>
<keyword evidence="3 7" id="KW-1133">Transmembrane helix</keyword>
<feature type="domain" description="Rhodopsin" evidence="8">
    <location>
        <begin position="62"/>
        <end position="285"/>
    </location>
</feature>
<comment type="caution">
    <text evidence="9">The sequence shown here is derived from an EMBL/GenBank/DDBJ whole genome shotgun (WGS) entry which is preliminary data.</text>
</comment>
<dbReference type="GO" id="GO:0016020">
    <property type="term" value="C:membrane"/>
    <property type="evidence" value="ECO:0007669"/>
    <property type="project" value="UniProtKB-SubCell"/>
</dbReference>
<feature type="non-terminal residue" evidence="9">
    <location>
        <position position="1"/>
    </location>
</feature>
<feature type="transmembrane region" description="Helical" evidence="7">
    <location>
        <begin position="143"/>
        <end position="165"/>
    </location>
</feature>
<evidence type="ECO:0000259" key="8">
    <source>
        <dbReference type="Pfam" id="PF20684"/>
    </source>
</evidence>
<keyword evidence="2 7" id="KW-0812">Transmembrane</keyword>
<protein>
    <recommendedName>
        <fullName evidence="8">Rhodopsin domain-containing protein</fullName>
    </recommendedName>
</protein>
<dbReference type="PANTHER" id="PTHR33048:SF108">
    <property type="entry name" value="INTEGRAL MEMBRANE PROTEIN"/>
    <property type="match status" value="1"/>
</dbReference>
<keyword evidence="4 7" id="KW-0472">Membrane</keyword>
<dbReference type="InterPro" id="IPR052337">
    <property type="entry name" value="SAT4-like"/>
</dbReference>
<feature type="transmembrane region" description="Helical" evidence="7">
    <location>
        <begin position="48"/>
        <end position="71"/>
    </location>
</feature>
<dbReference type="InterPro" id="IPR049326">
    <property type="entry name" value="Rhodopsin_dom_fungi"/>
</dbReference>
<feature type="region of interest" description="Disordered" evidence="6">
    <location>
        <begin position="363"/>
        <end position="386"/>
    </location>
</feature>
<dbReference type="EMBL" id="CABFNP030001291">
    <property type="protein sequence ID" value="CAI6097340.1"/>
    <property type="molecule type" value="Genomic_DNA"/>
</dbReference>
<name>A0AA35MIL3_9HYPO</name>
<feature type="compositionally biased region" description="Polar residues" evidence="6">
    <location>
        <begin position="459"/>
        <end position="470"/>
    </location>
</feature>
<evidence type="ECO:0000256" key="3">
    <source>
        <dbReference type="ARBA" id="ARBA00022989"/>
    </source>
</evidence>
<comment type="similarity">
    <text evidence="5">Belongs to the SAT4 family.</text>
</comment>
<evidence type="ECO:0000256" key="5">
    <source>
        <dbReference type="ARBA" id="ARBA00038359"/>
    </source>
</evidence>
<reference evidence="9" key="1">
    <citation type="submission" date="2023-01" db="EMBL/GenBank/DDBJ databases">
        <authorList>
            <person name="Piombo E."/>
        </authorList>
    </citation>
    <scope>NUCLEOTIDE SEQUENCE</scope>
</reference>
<dbReference type="Pfam" id="PF20684">
    <property type="entry name" value="Fung_rhodopsin"/>
    <property type="match status" value="1"/>
</dbReference>
<evidence type="ECO:0000313" key="9">
    <source>
        <dbReference type="EMBL" id="CAI6097340.1"/>
    </source>
</evidence>
<gene>
    <name evidence="9" type="ORF">CCHLO57077_00014466</name>
</gene>
<accession>A0AA35MIL3</accession>
<feature type="transmembrane region" description="Helical" evidence="7">
    <location>
        <begin position="223"/>
        <end position="242"/>
    </location>
</feature>